<evidence type="ECO:0000259" key="9">
    <source>
        <dbReference type="Pfam" id="PF02384"/>
    </source>
</evidence>
<comment type="similarity">
    <text evidence="1">Belongs to the N(4)/N(6)-methyltransferase family.</text>
</comment>
<feature type="domain" description="N6 adenine-specific DNA methyltransferase N-terminal" evidence="10">
    <location>
        <begin position="16"/>
        <end position="131"/>
    </location>
</feature>
<evidence type="ECO:0000256" key="4">
    <source>
        <dbReference type="ARBA" id="ARBA00022679"/>
    </source>
</evidence>
<dbReference type="GO" id="GO:0009307">
    <property type="term" value="P:DNA restriction-modification system"/>
    <property type="evidence" value="ECO:0007669"/>
    <property type="project" value="UniProtKB-KW"/>
</dbReference>
<dbReference type="Gene3D" id="1.20.1260.30">
    <property type="match status" value="1"/>
</dbReference>
<dbReference type="RefSeq" id="WP_129232871.1">
    <property type="nucleotide sequence ID" value="NZ_SDPL01000001.1"/>
</dbReference>
<comment type="caution">
    <text evidence="11">The sequence shown here is derived from an EMBL/GenBank/DDBJ whole genome shotgun (WGS) entry which is preliminary data.</text>
</comment>
<proteinExistence type="inferred from homology"/>
<gene>
    <name evidence="11" type="ORF">ESO86_00120</name>
</gene>
<dbReference type="PANTHER" id="PTHR42933:SF3">
    <property type="entry name" value="TYPE I RESTRICTION ENZYME MJAVIII METHYLASE SUBUNIT"/>
    <property type="match status" value="1"/>
</dbReference>
<evidence type="ECO:0000313" key="12">
    <source>
        <dbReference type="Proteomes" id="UP000292881"/>
    </source>
</evidence>
<dbReference type="GO" id="GO:0032259">
    <property type="term" value="P:methylation"/>
    <property type="evidence" value="ECO:0007669"/>
    <property type="project" value="UniProtKB-KW"/>
</dbReference>
<dbReference type="EMBL" id="SDPL01000001">
    <property type="protein sequence ID" value="RXZ51897.1"/>
    <property type="molecule type" value="Genomic_DNA"/>
</dbReference>
<evidence type="ECO:0000256" key="5">
    <source>
        <dbReference type="ARBA" id="ARBA00022691"/>
    </source>
</evidence>
<dbReference type="PRINTS" id="PR00507">
    <property type="entry name" value="N12N6MTFRASE"/>
</dbReference>
<name>A0A4Q2JYE6_9MICO</name>
<dbReference type="InterPro" id="IPR038333">
    <property type="entry name" value="T1MK-like_N_sf"/>
</dbReference>
<protein>
    <recommendedName>
        <fullName evidence="2">site-specific DNA-methyltransferase (adenine-specific)</fullName>
        <ecNumber evidence="2">2.1.1.72</ecNumber>
    </recommendedName>
</protein>
<evidence type="ECO:0000313" key="11">
    <source>
        <dbReference type="EMBL" id="RXZ51897.1"/>
    </source>
</evidence>
<keyword evidence="12" id="KW-1185">Reference proteome</keyword>
<dbReference type="InterPro" id="IPR022749">
    <property type="entry name" value="D12N6_MeTrfase_N"/>
</dbReference>
<dbReference type="Pfam" id="PF02384">
    <property type="entry name" value="N6_Mtase"/>
    <property type="match status" value="1"/>
</dbReference>
<feature type="domain" description="DNA methylase adenine-specific" evidence="9">
    <location>
        <begin position="155"/>
        <end position="475"/>
    </location>
</feature>
<evidence type="ECO:0000256" key="3">
    <source>
        <dbReference type="ARBA" id="ARBA00022603"/>
    </source>
</evidence>
<dbReference type="InterPro" id="IPR002052">
    <property type="entry name" value="DNA_methylase_N6_adenine_CS"/>
</dbReference>
<keyword evidence="4 11" id="KW-0808">Transferase</keyword>
<dbReference type="GO" id="GO:0009007">
    <property type="term" value="F:site-specific DNA-methyltransferase (adenine-specific) activity"/>
    <property type="evidence" value="ECO:0007669"/>
    <property type="project" value="UniProtKB-EC"/>
</dbReference>
<evidence type="ECO:0000256" key="1">
    <source>
        <dbReference type="ARBA" id="ARBA00006594"/>
    </source>
</evidence>
<keyword evidence="8" id="KW-0175">Coiled coil</keyword>
<dbReference type="PROSITE" id="PS00092">
    <property type="entry name" value="N6_MTASE"/>
    <property type="match status" value="1"/>
</dbReference>
<dbReference type="AlphaFoldDB" id="A0A4Q2JYE6"/>
<dbReference type="Proteomes" id="UP000292881">
    <property type="component" value="Unassembled WGS sequence"/>
</dbReference>
<accession>A0A4Q2JYE6</accession>
<keyword evidence="6" id="KW-0680">Restriction system</keyword>
<organism evidence="11 12">
    <name type="scientific">Agromyces binzhouensis</name>
    <dbReference type="NCBI Taxonomy" id="1817495"/>
    <lineage>
        <taxon>Bacteria</taxon>
        <taxon>Bacillati</taxon>
        <taxon>Actinomycetota</taxon>
        <taxon>Actinomycetes</taxon>
        <taxon>Micrococcales</taxon>
        <taxon>Microbacteriaceae</taxon>
        <taxon>Agromyces</taxon>
    </lineage>
</organism>
<keyword evidence="5" id="KW-0949">S-adenosyl-L-methionine</keyword>
<dbReference type="SUPFAM" id="SSF53335">
    <property type="entry name" value="S-adenosyl-L-methionine-dependent methyltransferases"/>
    <property type="match status" value="1"/>
</dbReference>
<dbReference type="OrthoDB" id="9784823at2"/>
<evidence type="ECO:0000256" key="6">
    <source>
        <dbReference type="ARBA" id="ARBA00022747"/>
    </source>
</evidence>
<dbReference type="Pfam" id="PF12161">
    <property type="entry name" value="HsdM_N"/>
    <property type="match status" value="1"/>
</dbReference>
<comment type="catalytic activity">
    <reaction evidence="7">
        <text>a 2'-deoxyadenosine in DNA + S-adenosyl-L-methionine = an N(6)-methyl-2'-deoxyadenosine in DNA + S-adenosyl-L-homocysteine + H(+)</text>
        <dbReference type="Rhea" id="RHEA:15197"/>
        <dbReference type="Rhea" id="RHEA-COMP:12418"/>
        <dbReference type="Rhea" id="RHEA-COMP:12419"/>
        <dbReference type="ChEBI" id="CHEBI:15378"/>
        <dbReference type="ChEBI" id="CHEBI:57856"/>
        <dbReference type="ChEBI" id="CHEBI:59789"/>
        <dbReference type="ChEBI" id="CHEBI:90615"/>
        <dbReference type="ChEBI" id="CHEBI:90616"/>
        <dbReference type="EC" id="2.1.1.72"/>
    </reaction>
</comment>
<dbReference type="GO" id="GO:0008170">
    <property type="term" value="F:N-methyltransferase activity"/>
    <property type="evidence" value="ECO:0007669"/>
    <property type="project" value="InterPro"/>
</dbReference>
<evidence type="ECO:0000256" key="2">
    <source>
        <dbReference type="ARBA" id="ARBA00011900"/>
    </source>
</evidence>
<dbReference type="InterPro" id="IPR003356">
    <property type="entry name" value="DNA_methylase_A-5"/>
</dbReference>
<dbReference type="PANTHER" id="PTHR42933">
    <property type="entry name" value="SLR6095 PROTEIN"/>
    <property type="match status" value="1"/>
</dbReference>
<feature type="coiled-coil region" evidence="8">
    <location>
        <begin position="471"/>
        <end position="498"/>
    </location>
</feature>
<dbReference type="Gene3D" id="3.40.50.150">
    <property type="entry name" value="Vaccinia Virus protein VP39"/>
    <property type="match status" value="1"/>
</dbReference>
<dbReference type="EC" id="2.1.1.72" evidence="2"/>
<dbReference type="InterPro" id="IPR029063">
    <property type="entry name" value="SAM-dependent_MTases_sf"/>
</dbReference>
<dbReference type="InterPro" id="IPR051537">
    <property type="entry name" value="DNA_Adenine_Mtase"/>
</dbReference>
<keyword evidence="3 11" id="KW-0489">Methyltransferase</keyword>
<dbReference type="GO" id="GO:0003677">
    <property type="term" value="F:DNA binding"/>
    <property type="evidence" value="ECO:0007669"/>
    <property type="project" value="InterPro"/>
</dbReference>
<evidence type="ECO:0000256" key="7">
    <source>
        <dbReference type="ARBA" id="ARBA00047942"/>
    </source>
</evidence>
<evidence type="ECO:0000259" key="10">
    <source>
        <dbReference type="Pfam" id="PF12161"/>
    </source>
</evidence>
<sequence length="510" mass="56616">MTLASIDQRHLSQRELEQTLWAAANALRGPVDPGDFKAYVFPVLFYKWISDAYDYHHGQAVSDLGDEWTQEIEDEDYQTFLIPDGTHWDATYEVTKNPGAALNRALVAIQEANPGKLAGVFGDVNWANTERIPESALKSLLGVFNRLTLDPAHVSGDMLGSAYEYLLREFAEASGRKAGEFFTPRHVVHLLVKILAPEAGDSICDPACGSAGMLVETVEAVKLHGGNPESLLLYGQEQNLTTAGIARMNLYLHGLEDFEIKRGDTFREPKLLDESGRLRKFDVVIANPPFSLDNWPATTWAQDPFKRALGGIVPPAKKGDWAWIQHMLSTMRDETGRVGVVMPHGVLFRSDSTSEPAMRKYVVENDLLDAVIGLPNNLFYSTTIPVCLLIFRAKKPVEREDHVLFIDARARFKPGKNQNTMSDDDIEIIDAAYKTGNDTDGDSGLNLQLVPKFDIEKNGYDLNLGRYVQAETEAEADVDAALAALREAQERMDATRAALDIRLKEAGFYA</sequence>
<reference evidence="11 12" key="1">
    <citation type="submission" date="2019-01" db="EMBL/GenBank/DDBJ databases">
        <authorList>
            <person name="Li J."/>
        </authorList>
    </citation>
    <scope>NUCLEOTIDE SEQUENCE [LARGE SCALE GENOMIC DNA]</scope>
    <source>
        <strain evidence="11 12">CGMCC 4.7180</strain>
    </source>
</reference>
<evidence type="ECO:0000256" key="8">
    <source>
        <dbReference type="SAM" id="Coils"/>
    </source>
</evidence>